<keyword evidence="3" id="KW-1185">Reference proteome</keyword>
<accession>A0A1R1PZP1</accession>
<sequence>MSGLIKQLRSAIIQQFQDNGRYSSDGARSGVSSMDVEPGPSHGPLAQLGDIVQHKFLTMGNSTKECELPGWI</sequence>
<feature type="region of interest" description="Disordered" evidence="1">
    <location>
        <begin position="20"/>
        <end position="44"/>
    </location>
</feature>
<evidence type="ECO:0000313" key="3">
    <source>
        <dbReference type="Proteomes" id="UP000188320"/>
    </source>
</evidence>
<dbReference type="Proteomes" id="UP000188320">
    <property type="component" value="Unassembled WGS sequence"/>
</dbReference>
<comment type="caution">
    <text evidence="2">The sequence shown here is derived from an EMBL/GenBank/DDBJ whole genome shotgun (WGS) entry which is preliminary data.</text>
</comment>
<proteinExistence type="predicted"/>
<evidence type="ECO:0000256" key="1">
    <source>
        <dbReference type="SAM" id="MobiDB-lite"/>
    </source>
</evidence>
<reference evidence="3" key="1">
    <citation type="submission" date="2017-01" db="EMBL/GenBank/DDBJ databases">
        <authorList>
            <person name="Wang Y."/>
            <person name="White M."/>
            <person name="Kvist S."/>
            <person name="Moncalvo J.-M."/>
        </authorList>
    </citation>
    <scope>NUCLEOTIDE SEQUENCE [LARGE SCALE GENOMIC DNA]</scope>
    <source>
        <strain evidence="3">COL-18-3</strain>
    </source>
</reference>
<organism evidence="2 3">
    <name type="scientific">Zancudomyces culisetae</name>
    <name type="common">Gut fungus</name>
    <name type="synonym">Smittium culisetae</name>
    <dbReference type="NCBI Taxonomy" id="1213189"/>
    <lineage>
        <taxon>Eukaryota</taxon>
        <taxon>Fungi</taxon>
        <taxon>Fungi incertae sedis</taxon>
        <taxon>Zoopagomycota</taxon>
        <taxon>Kickxellomycotina</taxon>
        <taxon>Harpellomycetes</taxon>
        <taxon>Harpellales</taxon>
        <taxon>Legeriomycetaceae</taxon>
        <taxon>Zancudomyces</taxon>
    </lineage>
</organism>
<dbReference type="EMBL" id="LSSK01000001">
    <property type="protein sequence ID" value="OMH86428.1"/>
    <property type="molecule type" value="Genomic_DNA"/>
</dbReference>
<gene>
    <name evidence="2" type="ORF">AX774_g16</name>
</gene>
<name>A0A1R1PZP1_ZANCU</name>
<dbReference type="AlphaFoldDB" id="A0A1R1PZP1"/>
<protein>
    <submittedName>
        <fullName evidence="2">Uncharacterized protein</fullName>
    </submittedName>
</protein>
<evidence type="ECO:0000313" key="2">
    <source>
        <dbReference type="EMBL" id="OMH86428.1"/>
    </source>
</evidence>